<name>A0A832YXJ6_9CREN</name>
<feature type="domain" description="Metallo-beta-lactamase" evidence="2">
    <location>
        <begin position="15"/>
        <end position="212"/>
    </location>
</feature>
<dbReference type="PANTHER" id="PTHR11203">
    <property type="entry name" value="CLEAVAGE AND POLYADENYLATION SPECIFICITY FACTOR FAMILY MEMBER"/>
    <property type="match status" value="1"/>
</dbReference>
<dbReference type="GO" id="GO:0016787">
    <property type="term" value="F:hydrolase activity"/>
    <property type="evidence" value="ECO:0007669"/>
    <property type="project" value="UniProtKB-KW"/>
</dbReference>
<dbReference type="SMART" id="SM00849">
    <property type="entry name" value="Lactamase_B"/>
    <property type="match status" value="1"/>
</dbReference>
<keyword evidence="1 4" id="KW-0378">Hydrolase</keyword>
<dbReference type="Proteomes" id="UP000605805">
    <property type="component" value="Unassembled WGS sequence"/>
</dbReference>
<gene>
    <name evidence="4" type="ORF">EYH02_00925</name>
</gene>
<evidence type="ECO:0000313" key="4">
    <source>
        <dbReference type="EMBL" id="HIP56624.1"/>
    </source>
</evidence>
<dbReference type="GO" id="GO:0004521">
    <property type="term" value="F:RNA endonuclease activity"/>
    <property type="evidence" value="ECO:0007669"/>
    <property type="project" value="TreeGrafter"/>
</dbReference>
<evidence type="ECO:0000313" key="5">
    <source>
        <dbReference type="Proteomes" id="UP000605805"/>
    </source>
</evidence>
<dbReference type="Gene3D" id="3.60.15.10">
    <property type="entry name" value="Ribonuclease Z/Hydroxyacylglutathione hydrolase-like"/>
    <property type="match status" value="1"/>
</dbReference>
<reference evidence="4" key="1">
    <citation type="journal article" date="2020" name="ISME J.">
        <title>Gammaproteobacteria mediating utilization of methyl-, sulfur- and petroleum organic compounds in deep ocean hydrothermal plumes.</title>
        <authorList>
            <person name="Zhou Z."/>
            <person name="Liu Y."/>
            <person name="Pan J."/>
            <person name="Cron B.R."/>
            <person name="Toner B.M."/>
            <person name="Anantharaman K."/>
            <person name="Breier J.A."/>
            <person name="Dick G.J."/>
            <person name="Li M."/>
        </authorList>
    </citation>
    <scope>NUCLEOTIDE SEQUENCE</scope>
    <source>
        <strain evidence="4">SZUA-1435</strain>
    </source>
</reference>
<evidence type="ECO:0000256" key="1">
    <source>
        <dbReference type="ARBA" id="ARBA00022801"/>
    </source>
</evidence>
<dbReference type="SUPFAM" id="SSF56281">
    <property type="entry name" value="Metallo-hydrolase/oxidoreductase"/>
    <property type="match status" value="1"/>
</dbReference>
<evidence type="ECO:0000259" key="3">
    <source>
        <dbReference type="SMART" id="SM01027"/>
    </source>
</evidence>
<proteinExistence type="predicted"/>
<organism evidence="4 5">
    <name type="scientific">Ignisphaera aggregans</name>
    <dbReference type="NCBI Taxonomy" id="334771"/>
    <lineage>
        <taxon>Archaea</taxon>
        <taxon>Thermoproteota</taxon>
        <taxon>Thermoprotei</taxon>
        <taxon>Desulfurococcales</taxon>
        <taxon>Desulfurococcaceae</taxon>
        <taxon>Ignisphaera</taxon>
    </lineage>
</organism>
<dbReference type="InterPro" id="IPR022712">
    <property type="entry name" value="Beta_Casp"/>
</dbReference>
<feature type="domain" description="Beta-Casp" evidence="3">
    <location>
        <begin position="232"/>
        <end position="343"/>
    </location>
</feature>
<dbReference type="EMBL" id="DQTV01000019">
    <property type="protein sequence ID" value="HIP56624.1"/>
    <property type="molecule type" value="Genomic_DNA"/>
</dbReference>
<accession>A0A832YXJ6</accession>
<dbReference type="InterPro" id="IPR001279">
    <property type="entry name" value="Metallo-B-lactamas"/>
</dbReference>
<dbReference type="InterPro" id="IPR050698">
    <property type="entry name" value="MBL"/>
</dbReference>
<protein>
    <submittedName>
        <fullName evidence="4">MBL fold metallo-hydrolase</fullName>
    </submittedName>
</protein>
<sequence>MTLKLTVLGSGREVGRAALLLEDERSEKRILLDYGVTFDESDIPVFPLSVPPAKLKAIAITHAHLDHVGAAPMLFVSVRVPTIMTSLTKEFAKLMIEDMIKLAGYYLPYEYPELETMLNSVHTISPGGMVEIDGIRIEALNAGHIPGSVMYRIEMGGKVVLYTGDVNTIDTKLVSGARLEGVEANILIMESTYGNVDHPDRKEVEDRFIETIKSVIEDGGSVLIPAFALGRSQEILSILAERMPYANVYYDGMTRKILELMLSYPKYINRIDLLEKAARLFVAVQGADMRKRVYKEPGSIIVAPAGMLKGGPALYYLKRMWNAKKCAIILVSYQAPATPGRRILSEGTFEENGPRVQARVYWFDFSSHAGASGLLSIVKSVKGLEKVILVHGGDAVAYELAYRIKEEIGVDVEVPSNGSVIKLD</sequence>
<dbReference type="PANTHER" id="PTHR11203:SF52">
    <property type="entry name" value="MRNA 3-END PROCESSING FACTOR"/>
    <property type="match status" value="1"/>
</dbReference>
<dbReference type="InterPro" id="IPR011108">
    <property type="entry name" value="RMMBL"/>
</dbReference>
<dbReference type="InterPro" id="IPR036866">
    <property type="entry name" value="RibonucZ/Hydroxyglut_hydro"/>
</dbReference>
<evidence type="ECO:0000259" key="2">
    <source>
        <dbReference type="SMART" id="SM00849"/>
    </source>
</evidence>
<dbReference type="Pfam" id="PF00753">
    <property type="entry name" value="Lactamase_B"/>
    <property type="match status" value="1"/>
</dbReference>
<dbReference type="CDD" id="cd16295">
    <property type="entry name" value="TTHA0252-CPSF-like_MBL-fold"/>
    <property type="match status" value="1"/>
</dbReference>
<dbReference type="Gene3D" id="3.40.50.10890">
    <property type="match status" value="1"/>
</dbReference>
<dbReference type="AlphaFoldDB" id="A0A832YXJ6"/>
<dbReference type="SMART" id="SM01027">
    <property type="entry name" value="Beta-Casp"/>
    <property type="match status" value="1"/>
</dbReference>
<dbReference type="Pfam" id="PF07521">
    <property type="entry name" value="RMMBL"/>
    <property type="match status" value="1"/>
</dbReference>
<comment type="caution">
    <text evidence="4">The sequence shown here is derived from an EMBL/GenBank/DDBJ whole genome shotgun (WGS) entry which is preliminary data.</text>
</comment>
<dbReference type="Pfam" id="PF10996">
    <property type="entry name" value="Beta-Casp"/>
    <property type="match status" value="1"/>
</dbReference>